<evidence type="ECO:0000259" key="13">
    <source>
        <dbReference type="PROSITE" id="PS50157"/>
    </source>
</evidence>
<feature type="domain" description="C2H2-type" evidence="13">
    <location>
        <begin position="1032"/>
        <end position="1059"/>
    </location>
</feature>
<keyword evidence="5 11" id="KW-0863">Zinc-finger</keyword>
<evidence type="ECO:0000313" key="14">
    <source>
        <dbReference type="EMBL" id="CAG5132107.1"/>
    </source>
</evidence>
<keyword evidence="3" id="KW-0479">Metal-binding</keyword>
<dbReference type="PANTHER" id="PTHR24393:SF34">
    <property type="entry name" value="PR_SET DOMAIN 13"/>
    <property type="match status" value="1"/>
</dbReference>
<dbReference type="FunFam" id="3.30.160.60:FF:000770">
    <property type="entry name" value="zinc finger protein 16"/>
    <property type="match status" value="1"/>
</dbReference>
<feature type="domain" description="C2H2-type" evidence="13">
    <location>
        <begin position="523"/>
        <end position="550"/>
    </location>
</feature>
<feature type="domain" description="C2H2-type" evidence="13">
    <location>
        <begin position="549"/>
        <end position="571"/>
    </location>
</feature>
<feature type="domain" description="C2H2-type" evidence="13">
    <location>
        <begin position="1205"/>
        <end position="1232"/>
    </location>
</feature>
<dbReference type="GO" id="GO:0008270">
    <property type="term" value="F:zinc ion binding"/>
    <property type="evidence" value="ECO:0007669"/>
    <property type="project" value="UniProtKB-KW"/>
</dbReference>
<feature type="region of interest" description="Disordered" evidence="12">
    <location>
        <begin position="225"/>
        <end position="256"/>
    </location>
</feature>
<reference evidence="14" key="1">
    <citation type="submission" date="2021-04" db="EMBL/GenBank/DDBJ databases">
        <authorList>
            <consortium name="Molecular Ecology Group"/>
        </authorList>
    </citation>
    <scope>NUCLEOTIDE SEQUENCE</scope>
</reference>
<dbReference type="InterPro" id="IPR013087">
    <property type="entry name" value="Znf_C2H2_type"/>
</dbReference>
<feature type="domain" description="C2H2-type" evidence="13">
    <location>
        <begin position="1010"/>
        <end position="1032"/>
    </location>
</feature>
<dbReference type="SUPFAM" id="SSF57667">
    <property type="entry name" value="beta-beta-alpha zinc fingers"/>
    <property type="match status" value="8"/>
</dbReference>
<proteinExistence type="inferred from homology"/>
<keyword evidence="4" id="KW-0677">Repeat</keyword>
<evidence type="ECO:0000256" key="5">
    <source>
        <dbReference type="ARBA" id="ARBA00022771"/>
    </source>
</evidence>
<evidence type="ECO:0000256" key="9">
    <source>
        <dbReference type="ARBA" id="ARBA00023163"/>
    </source>
</evidence>
<evidence type="ECO:0000256" key="1">
    <source>
        <dbReference type="ARBA" id="ARBA00004123"/>
    </source>
</evidence>
<feature type="domain" description="C2H2-type" evidence="13">
    <location>
        <begin position="943"/>
        <end position="970"/>
    </location>
</feature>
<evidence type="ECO:0000256" key="6">
    <source>
        <dbReference type="ARBA" id="ARBA00022833"/>
    </source>
</evidence>
<keyword evidence="15" id="KW-1185">Reference proteome</keyword>
<dbReference type="InterPro" id="IPR036236">
    <property type="entry name" value="Znf_C2H2_sf"/>
</dbReference>
<feature type="compositionally biased region" description="Polar residues" evidence="12">
    <location>
        <begin position="150"/>
        <end position="169"/>
    </location>
</feature>
<evidence type="ECO:0000256" key="7">
    <source>
        <dbReference type="ARBA" id="ARBA00023015"/>
    </source>
</evidence>
<feature type="domain" description="C2H2-type" evidence="13">
    <location>
        <begin position="603"/>
        <end position="626"/>
    </location>
</feature>
<keyword evidence="9" id="KW-0804">Transcription</keyword>
<dbReference type="Pfam" id="PF00096">
    <property type="entry name" value="zf-C2H2"/>
    <property type="match status" value="7"/>
</dbReference>
<dbReference type="GO" id="GO:0001228">
    <property type="term" value="F:DNA-binding transcription activator activity, RNA polymerase II-specific"/>
    <property type="evidence" value="ECO:0007669"/>
    <property type="project" value="TreeGrafter"/>
</dbReference>
<protein>
    <recommendedName>
        <fullName evidence="13">C2H2-type domain-containing protein</fullName>
    </recommendedName>
</protein>
<dbReference type="Proteomes" id="UP000678393">
    <property type="component" value="Unassembled WGS sequence"/>
</dbReference>
<evidence type="ECO:0000256" key="2">
    <source>
        <dbReference type="ARBA" id="ARBA00006991"/>
    </source>
</evidence>
<keyword evidence="7" id="KW-0805">Transcription regulation</keyword>
<keyword evidence="8" id="KW-0238">DNA-binding</keyword>
<feature type="region of interest" description="Disordered" evidence="12">
    <location>
        <begin position="133"/>
        <end position="169"/>
    </location>
</feature>
<feature type="region of interest" description="Disordered" evidence="12">
    <location>
        <begin position="188"/>
        <end position="207"/>
    </location>
</feature>
<gene>
    <name evidence="14" type="ORF">CUNI_LOCUS17665</name>
</gene>
<feature type="domain" description="C2H2-type" evidence="13">
    <location>
        <begin position="447"/>
        <end position="469"/>
    </location>
</feature>
<evidence type="ECO:0000256" key="3">
    <source>
        <dbReference type="ARBA" id="ARBA00022723"/>
    </source>
</evidence>
<feature type="domain" description="C2H2-type" evidence="13">
    <location>
        <begin position="1257"/>
        <end position="1279"/>
    </location>
</feature>
<dbReference type="Pfam" id="PF12874">
    <property type="entry name" value="zf-met"/>
    <property type="match status" value="2"/>
</dbReference>
<feature type="domain" description="C2H2-type" evidence="13">
    <location>
        <begin position="1233"/>
        <end position="1255"/>
    </location>
</feature>
<dbReference type="GO" id="GO:0005634">
    <property type="term" value="C:nucleus"/>
    <property type="evidence" value="ECO:0007669"/>
    <property type="project" value="UniProtKB-SubCell"/>
</dbReference>
<dbReference type="Pfam" id="PF13912">
    <property type="entry name" value="zf-C2H2_6"/>
    <property type="match status" value="3"/>
</dbReference>
<evidence type="ECO:0000256" key="11">
    <source>
        <dbReference type="PROSITE-ProRule" id="PRU00042"/>
    </source>
</evidence>
<feature type="domain" description="C2H2-type" evidence="13">
    <location>
        <begin position="277"/>
        <end position="304"/>
    </location>
</feature>
<keyword evidence="6" id="KW-0862">Zinc</keyword>
<name>A0A8S3ZRL3_9EUPU</name>
<dbReference type="PROSITE" id="PS50157">
    <property type="entry name" value="ZINC_FINGER_C2H2_2"/>
    <property type="match status" value="17"/>
</dbReference>
<evidence type="ECO:0000256" key="10">
    <source>
        <dbReference type="ARBA" id="ARBA00023242"/>
    </source>
</evidence>
<dbReference type="SMART" id="SM00355">
    <property type="entry name" value="ZnF_C2H2"/>
    <property type="match status" value="19"/>
</dbReference>
<dbReference type="FunFam" id="3.30.160.60:FF:000690">
    <property type="entry name" value="Zinc finger protein 354C"/>
    <property type="match status" value="1"/>
</dbReference>
<comment type="caution">
    <text evidence="14">The sequence shown here is derived from an EMBL/GenBank/DDBJ whole genome shotgun (WGS) entry which is preliminary data.</text>
</comment>
<feature type="domain" description="C2H2-type" evidence="13">
    <location>
        <begin position="575"/>
        <end position="603"/>
    </location>
</feature>
<feature type="domain" description="C2H2-type" evidence="13">
    <location>
        <begin position="787"/>
        <end position="809"/>
    </location>
</feature>
<dbReference type="GO" id="GO:0000978">
    <property type="term" value="F:RNA polymerase II cis-regulatory region sequence-specific DNA binding"/>
    <property type="evidence" value="ECO:0007669"/>
    <property type="project" value="TreeGrafter"/>
</dbReference>
<dbReference type="PANTHER" id="PTHR24393">
    <property type="entry name" value="ZINC FINGER PROTEIN"/>
    <property type="match status" value="1"/>
</dbReference>
<dbReference type="OrthoDB" id="1095242at2759"/>
<evidence type="ECO:0000256" key="12">
    <source>
        <dbReference type="SAM" id="MobiDB-lite"/>
    </source>
</evidence>
<evidence type="ECO:0000313" key="15">
    <source>
        <dbReference type="Proteomes" id="UP000678393"/>
    </source>
</evidence>
<feature type="domain" description="C2H2-type" evidence="13">
    <location>
        <begin position="809"/>
        <end position="831"/>
    </location>
</feature>
<dbReference type="PROSITE" id="PS00028">
    <property type="entry name" value="ZINC_FINGER_C2H2_1"/>
    <property type="match status" value="18"/>
</dbReference>
<evidence type="ECO:0000256" key="4">
    <source>
        <dbReference type="ARBA" id="ARBA00022737"/>
    </source>
</evidence>
<feature type="domain" description="C2H2-type" evidence="13">
    <location>
        <begin position="331"/>
        <end position="355"/>
    </location>
</feature>
<sequence length="1286" mass="146330">MPGGESAKKLFAKNQPSEGFQWRDCTDPSLADDSLALQQCSQGHGFVSEREGVLTSCRDDGNGKNDFENNCGFSMKREVMKTCRSRNIKSETVLDGSLNDLHFMDVVKGNDSLEGSVSHSECSHLPFKTDNSEFKKSLNRRHSKAEMKSFSRTPSKSNSAQSLTGHENSLGKTLATSLKLIAANSATSPLTQSPVHSDGESFQAETMSCTSNSNASDAVTPVVVLSPAEPPDQSDNTPVRKYSTRASLKKDKLSKRKSSDFEMMKPILSKDGSVTLYQCEKCSKVFNKKQTLRQHFITHTDRFACSYCDTRCKSKGDLHRHIQTHTKEKPYHCDVCNTDYTRETILRKHMKTQLHLTACYERESIASLHKMVDKEKNADKFVTNQTQVKLGGLSCSQCCKVSFSKGEYKKHMKSHTFKYVCGTCQKGCKTALLLKIHSRSHNRSSSLFCKVCSRSFISLHYLKEHRKSHKFGTSNKAVEEHFIKAAISKHNKVIARMTKKFPSVDDSKEETDSQSNLSKLKKLECDECHKTFTSEKRLANHSRVHNGTYICGICSKAFSTLSKLKIHLKFHGKILRCDVCDATFYDDKELEAHVQEQHGGSDFTCKLCYEQFESGPDLQSHMRDHAPTMLFSGKSLDETALPVGNKSKKKPARSGIDILEFSDSEDFSDIEDLQNQIRPRKVEPLKLCASAENSVFDSQEFLEIIKSVVEDSDDNGNDSDVSDSDDELYSDIVSTLRDEDFSSGDSDDGSKNSFLHKPLLLEGEDIVKKYYAEFERHSEKDEKKQLFKCRLCSMAFDEDKYLKNHLRCHFCEYCNKFFVGRDKLSAHKSRHVRYLLKQIKTEVNRLHTPKQKWKACSMSSESENELEDQFLNELEDILEGEPPKEARSVNFLHSLSHDEIVRANKHIFEQYSCLDLTNNIFACTICKRKYARPTTLTRHFKTHVCQFCNKFFEDKSDLLEHKYKHRKKAALMKAEITGEGSKMPPSPVVSKPNRDMFKRYSFIDSDRNINRCTLCCKDFVRRTVLTRHMKTHICSHCDKFFEDKYDLAKHVTFHQVEKQYMEDDEFTEYDEDDKQYSTNSSVVGNLDHDDKSIAMASSFTSSLRHLNPSFHAQPACASRNGTITFIQIPNTESGETAGSQVFTAPGNGASSFQIISQPVEVYKDAGQESFLVASTSIQGGEPEKIITISQPQIVAGSSEERERLFECGECGKRFFKNGHLRSHMTIHTGDRPYVCRLCGKAFGRGTTLRKHEKTHMKRCKICDTSFSHKYELDLHMEIHRTYAFYK</sequence>
<organism evidence="14 15">
    <name type="scientific">Candidula unifasciata</name>
    <dbReference type="NCBI Taxonomy" id="100452"/>
    <lineage>
        <taxon>Eukaryota</taxon>
        <taxon>Metazoa</taxon>
        <taxon>Spiralia</taxon>
        <taxon>Lophotrochozoa</taxon>
        <taxon>Mollusca</taxon>
        <taxon>Gastropoda</taxon>
        <taxon>Heterobranchia</taxon>
        <taxon>Euthyneura</taxon>
        <taxon>Panpulmonata</taxon>
        <taxon>Eupulmonata</taxon>
        <taxon>Stylommatophora</taxon>
        <taxon>Helicina</taxon>
        <taxon>Helicoidea</taxon>
        <taxon>Geomitridae</taxon>
        <taxon>Candidula</taxon>
    </lineage>
</organism>
<dbReference type="EMBL" id="CAJHNH020005090">
    <property type="protein sequence ID" value="CAG5132107.1"/>
    <property type="molecule type" value="Genomic_DNA"/>
</dbReference>
<comment type="similarity">
    <text evidence="2">Belongs to the krueppel C2H2-type zinc-finger protein family.</text>
</comment>
<accession>A0A8S3ZRL3</accession>
<evidence type="ECO:0000256" key="8">
    <source>
        <dbReference type="ARBA" id="ARBA00023125"/>
    </source>
</evidence>
<feature type="domain" description="C2H2-type" evidence="13">
    <location>
        <begin position="921"/>
        <end position="943"/>
    </location>
</feature>
<feature type="domain" description="C2H2-type" evidence="13">
    <location>
        <begin position="303"/>
        <end position="330"/>
    </location>
</feature>
<keyword evidence="10" id="KW-0539">Nucleus</keyword>
<dbReference type="Gene3D" id="3.30.160.60">
    <property type="entry name" value="Classic Zinc Finger"/>
    <property type="match status" value="9"/>
</dbReference>
<comment type="subcellular location">
    <subcellularLocation>
        <location evidence="1">Nucleus</location>
    </subcellularLocation>
</comment>